<accession>A0ABN7V9I1</accession>
<evidence type="ECO:0000313" key="1">
    <source>
        <dbReference type="EMBL" id="CAG8747437.1"/>
    </source>
</evidence>
<name>A0ABN7V9I1_GIGMA</name>
<feature type="non-terminal residue" evidence="1">
    <location>
        <position position="1"/>
    </location>
</feature>
<keyword evidence="2" id="KW-1185">Reference proteome</keyword>
<reference evidence="1 2" key="1">
    <citation type="submission" date="2021-06" db="EMBL/GenBank/DDBJ databases">
        <authorList>
            <person name="Kallberg Y."/>
            <person name="Tangrot J."/>
            <person name="Rosling A."/>
        </authorList>
    </citation>
    <scope>NUCLEOTIDE SEQUENCE [LARGE SCALE GENOMIC DNA]</scope>
    <source>
        <strain evidence="1 2">120-4 pot B 10/14</strain>
    </source>
</reference>
<comment type="caution">
    <text evidence="1">The sequence shown here is derived from an EMBL/GenBank/DDBJ whole genome shotgun (WGS) entry which is preliminary data.</text>
</comment>
<proteinExistence type="predicted"/>
<dbReference type="EMBL" id="CAJVQB010011398">
    <property type="protein sequence ID" value="CAG8747437.1"/>
    <property type="molecule type" value="Genomic_DNA"/>
</dbReference>
<organism evidence="1 2">
    <name type="scientific">Gigaspora margarita</name>
    <dbReference type="NCBI Taxonomy" id="4874"/>
    <lineage>
        <taxon>Eukaryota</taxon>
        <taxon>Fungi</taxon>
        <taxon>Fungi incertae sedis</taxon>
        <taxon>Mucoromycota</taxon>
        <taxon>Glomeromycotina</taxon>
        <taxon>Glomeromycetes</taxon>
        <taxon>Diversisporales</taxon>
        <taxon>Gigasporaceae</taxon>
        <taxon>Gigaspora</taxon>
    </lineage>
</organism>
<gene>
    <name evidence="1" type="ORF">GMARGA_LOCUS16028</name>
</gene>
<sequence length="63" mass="7393">KLVDELTSAFNYPDPTQHDLFLHAQEMKPDDIYKTNEVVTKGRHFKELVSVLAKEYLLFLKNN</sequence>
<protein>
    <submittedName>
        <fullName evidence="1">12883_t:CDS:1</fullName>
    </submittedName>
</protein>
<evidence type="ECO:0000313" key="2">
    <source>
        <dbReference type="Proteomes" id="UP000789901"/>
    </source>
</evidence>
<dbReference type="Proteomes" id="UP000789901">
    <property type="component" value="Unassembled WGS sequence"/>
</dbReference>